<dbReference type="OrthoDB" id="10499101at2759"/>
<dbReference type="Proteomes" id="UP000237105">
    <property type="component" value="Unassembled WGS sequence"/>
</dbReference>
<evidence type="ECO:0000313" key="2">
    <source>
        <dbReference type="Proteomes" id="UP000237105"/>
    </source>
</evidence>
<reference evidence="2" key="1">
    <citation type="submission" date="2016-06" db="EMBL/GenBank/DDBJ databases">
        <title>Parallel loss of symbiosis genes in relatives of nitrogen-fixing non-legume Parasponia.</title>
        <authorList>
            <person name="Van Velzen R."/>
            <person name="Holmer R."/>
            <person name="Bu F."/>
            <person name="Rutten L."/>
            <person name="Van Zeijl A."/>
            <person name="Liu W."/>
            <person name="Santuari L."/>
            <person name="Cao Q."/>
            <person name="Sharma T."/>
            <person name="Shen D."/>
            <person name="Roswanjaya Y."/>
            <person name="Wardhani T."/>
            <person name="Kalhor M.S."/>
            <person name="Jansen J."/>
            <person name="Van den Hoogen J."/>
            <person name="Gungor B."/>
            <person name="Hartog M."/>
            <person name="Hontelez J."/>
            <person name="Verver J."/>
            <person name="Yang W.-C."/>
            <person name="Schijlen E."/>
            <person name="Repin R."/>
            <person name="Schilthuizen M."/>
            <person name="Schranz E."/>
            <person name="Heidstra R."/>
            <person name="Miyata K."/>
            <person name="Fedorova E."/>
            <person name="Kohlen W."/>
            <person name="Bisseling T."/>
            <person name="Smit S."/>
            <person name="Geurts R."/>
        </authorList>
    </citation>
    <scope>NUCLEOTIDE SEQUENCE [LARGE SCALE GENOMIC DNA]</scope>
    <source>
        <strain evidence="2">cv. WU1-14</strain>
    </source>
</reference>
<name>A0A2P5DMT9_PARAD</name>
<keyword evidence="2" id="KW-1185">Reference proteome</keyword>
<organism evidence="1 2">
    <name type="scientific">Parasponia andersonii</name>
    <name type="common">Sponia andersonii</name>
    <dbReference type="NCBI Taxonomy" id="3476"/>
    <lineage>
        <taxon>Eukaryota</taxon>
        <taxon>Viridiplantae</taxon>
        <taxon>Streptophyta</taxon>
        <taxon>Embryophyta</taxon>
        <taxon>Tracheophyta</taxon>
        <taxon>Spermatophyta</taxon>
        <taxon>Magnoliopsida</taxon>
        <taxon>eudicotyledons</taxon>
        <taxon>Gunneridae</taxon>
        <taxon>Pentapetalae</taxon>
        <taxon>rosids</taxon>
        <taxon>fabids</taxon>
        <taxon>Rosales</taxon>
        <taxon>Cannabaceae</taxon>
        <taxon>Parasponia</taxon>
    </lineage>
</organism>
<proteinExistence type="predicted"/>
<gene>
    <name evidence="1" type="ORF">PanWU01x14_050190</name>
</gene>
<dbReference type="EMBL" id="JXTB01000028">
    <property type="protein sequence ID" value="PON74612.1"/>
    <property type="molecule type" value="Genomic_DNA"/>
</dbReference>
<evidence type="ECO:0000313" key="1">
    <source>
        <dbReference type="EMBL" id="PON74612.1"/>
    </source>
</evidence>
<comment type="caution">
    <text evidence="1">The sequence shown here is derived from an EMBL/GenBank/DDBJ whole genome shotgun (WGS) entry which is preliminary data.</text>
</comment>
<accession>A0A2P5DMT9</accession>
<dbReference type="AlphaFoldDB" id="A0A2P5DMT9"/>
<sequence>MATIKPTYQGGDAGIDCTAQDIYKNELSEHFKLNGGDENNLDLLCARRFIPPDMTQECKMVEICMTQLQSQVISFASSSLTQSIPSRINEILIADKILGTRRGYRRGVGPMLKGVVSTSSTATSPLWDPLVLDSELRDFFN</sequence>
<protein>
    <submittedName>
        <fullName evidence="1">Uncharacterized protein</fullName>
    </submittedName>
</protein>